<dbReference type="GO" id="GO:0005737">
    <property type="term" value="C:cytoplasm"/>
    <property type="evidence" value="ECO:0007669"/>
    <property type="project" value="TreeGrafter"/>
</dbReference>
<dbReference type="SUPFAM" id="SSF51735">
    <property type="entry name" value="NAD(P)-binding Rossmann-fold domains"/>
    <property type="match status" value="1"/>
</dbReference>
<protein>
    <submittedName>
        <fullName evidence="2">NAD-dependent epimerase/dehydratase family protein</fullName>
    </submittedName>
</protein>
<feature type="domain" description="NAD(P)-binding" evidence="1">
    <location>
        <begin position="7"/>
        <end position="157"/>
    </location>
</feature>
<evidence type="ECO:0000259" key="1">
    <source>
        <dbReference type="Pfam" id="PF13460"/>
    </source>
</evidence>
<evidence type="ECO:0000313" key="2">
    <source>
        <dbReference type="EMBL" id="RFS26599.1"/>
    </source>
</evidence>
<dbReference type="RefSeq" id="WP_116973790.1">
    <property type="nucleotide sequence ID" value="NZ_QPMM01000001.1"/>
</dbReference>
<sequence>MRVFVTGASGFVGSAIVNELLQAGHQVLGLARNEQSAAKILEAGAEVHSGNVEDLQSLKDGASQCDAVIHTAFNHDFSRFATSCDDDRKVIMAFGEALANTQKPLIVTSGIGIINSTGLITENVTVAGSTHPRKASELAVNALIEQGINASIVRLPPTVHGQGDHGFVPAVIEMAKEKKESAYLNDGSNRWPAVHRLDAAVLYRLIIEKQPTLKVFHAVAEEGIPFREIAEAIGNGLGLPTVSKTGAEADAHFTWIRHFIELNCPASSELTRQSVGWNPIKPGLFEDMISAGYFK</sequence>
<dbReference type="EMBL" id="QPMM01000001">
    <property type="protein sequence ID" value="RFS26599.1"/>
    <property type="molecule type" value="Genomic_DNA"/>
</dbReference>
<dbReference type="PANTHER" id="PTHR48079:SF9">
    <property type="entry name" value="PUTATIVE-RELATED"/>
    <property type="match status" value="1"/>
</dbReference>
<organism evidence="2 3">
    <name type="scientific">Chitinophaga silvatica</name>
    <dbReference type="NCBI Taxonomy" id="2282649"/>
    <lineage>
        <taxon>Bacteria</taxon>
        <taxon>Pseudomonadati</taxon>
        <taxon>Bacteroidota</taxon>
        <taxon>Chitinophagia</taxon>
        <taxon>Chitinophagales</taxon>
        <taxon>Chitinophagaceae</taxon>
        <taxon>Chitinophaga</taxon>
    </lineage>
</organism>
<dbReference type="GO" id="GO:0004029">
    <property type="term" value="F:aldehyde dehydrogenase (NAD+) activity"/>
    <property type="evidence" value="ECO:0007669"/>
    <property type="project" value="TreeGrafter"/>
</dbReference>
<dbReference type="InterPro" id="IPR036291">
    <property type="entry name" value="NAD(P)-bd_dom_sf"/>
</dbReference>
<gene>
    <name evidence="2" type="ORF">DVR12_02085</name>
</gene>
<reference evidence="2 3" key="1">
    <citation type="submission" date="2018-07" db="EMBL/GenBank/DDBJ databases">
        <title>Chitinophaga K2CV101002-2 sp. nov., isolated from a monsoon evergreen broad-leaved forest soil.</title>
        <authorList>
            <person name="Lv Y."/>
        </authorList>
    </citation>
    <scope>NUCLEOTIDE SEQUENCE [LARGE SCALE GENOMIC DNA]</scope>
    <source>
        <strain evidence="2 3">GDMCC 1.1288</strain>
    </source>
</reference>
<dbReference type="Pfam" id="PF13460">
    <property type="entry name" value="NAD_binding_10"/>
    <property type="match status" value="1"/>
</dbReference>
<dbReference type="Gene3D" id="3.40.50.720">
    <property type="entry name" value="NAD(P)-binding Rossmann-like Domain"/>
    <property type="match status" value="1"/>
</dbReference>
<dbReference type="PANTHER" id="PTHR48079">
    <property type="entry name" value="PROTEIN YEEZ"/>
    <property type="match status" value="1"/>
</dbReference>
<dbReference type="OrthoDB" id="9807212at2"/>
<accession>A0A3E1YGT2</accession>
<dbReference type="CDD" id="cd05262">
    <property type="entry name" value="SDR_a7"/>
    <property type="match status" value="1"/>
</dbReference>
<dbReference type="Proteomes" id="UP000260644">
    <property type="component" value="Unassembled WGS sequence"/>
</dbReference>
<evidence type="ECO:0000313" key="3">
    <source>
        <dbReference type="Proteomes" id="UP000260644"/>
    </source>
</evidence>
<dbReference type="InterPro" id="IPR051783">
    <property type="entry name" value="NAD(P)-dependent_oxidoreduct"/>
</dbReference>
<dbReference type="InterPro" id="IPR016040">
    <property type="entry name" value="NAD(P)-bd_dom"/>
</dbReference>
<proteinExistence type="predicted"/>
<keyword evidence="3" id="KW-1185">Reference proteome</keyword>
<name>A0A3E1YGT2_9BACT</name>
<dbReference type="AlphaFoldDB" id="A0A3E1YGT2"/>
<comment type="caution">
    <text evidence="2">The sequence shown here is derived from an EMBL/GenBank/DDBJ whole genome shotgun (WGS) entry which is preliminary data.</text>
</comment>